<dbReference type="Gene3D" id="1.20.140.10">
    <property type="entry name" value="Butyryl-CoA Dehydrogenase, subunit A, domain 3"/>
    <property type="match status" value="1"/>
</dbReference>
<dbReference type="PANTHER" id="PTHR42803">
    <property type="entry name" value="ACYL-COA DEHYDROGENASE"/>
    <property type="match status" value="1"/>
</dbReference>
<dbReference type="Gene3D" id="2.40.110.10">
    <property type="entry name" value="Butyryl-CoA Dehydrogenase, subunit A, domain 2"/>
    <property type="match status" value="1"/>
</dbReference>
<keyword evidence="5" id="KW-0560">Oxidoreductase</keyword>
<dbReference type="InterPro" id="IPR013786">
    <property type="entry name" value="AcylCoA_DH/ox_N"/>
</dbReference>
<evidence type="ECO:0000256" key="1">
    <source>
        <dbReference type="ARBA" id="ARBA00001974"/>
    </source>
</evidence>
<dbReference type="Pfam" id="PF02771">
    <property type="entry name" value="Acyl-CoA_dh_N"/>
    <property type="match status" value="1"/>
</dbReference>
<evidence type="ECO:0000259" key="8">
    <source>
        <dbReference type="Pfam" id="PF02771"/>
    </source>
</evidence>
<name>A0A2T7UXU4_9RHOB</name>
<dbReference type="InterPro" id="IPR046373">
    <property type="entry name" value="Acyl-CoA_Oxase/DH_mid-dom_sf"/>
</dbReference>
<comment type="caution">
    <text evidence="9">The sequence shown here is derived from an EMBL/GenBank/DDBJ whole genome shotgun (WGS) entry which is preliminary data.</text>
</comment>
<sequence length="517" mass="55685">MRDALSRTPNWSRARGALDDATLDSILTEAAKVAEQVVAPLDIPADREGARFEDGRVRVPEAYHAAFDTLAEGGWMGLEVSEELGGMGMPLALYAASGPMFDRACPAFNMAVVSTRSAALLLTDWAAPEIRDDWVPALAAGERSATICISEPGAGSDVGRIRTRAVPQPDGSWRVSGQKIWISFGDHDLRERIGHCLLARTGDAPGTRGLSLFLVERGPGVTCERIEEKMGLHGSPTCALQFEDAPARLIGEEGRGLPQMFSMIRHMRLSVACQGLGAALKCYDVAAQHAQDRRQGGNPKEPPVAIFTHPDVRRQLIEMKSAIDLYRLALLEAACSADLSAGDEDLARFTAWMLPLIKNFGAELAFDTAAKSILVLGGAGFTRDYPLEQSLRDSRVYAIYEGTTGMQGQDFFLRQTLGDGGKALGVFLTRARAECAGHPEALAVVESFAAFIARAATEPDRNRQAWMADGVLRAGWVAVQAWLSCRIAGTPEARHFLAAAPALMAFHIAKAEAPMQA</sequence>
<feature type="domain" description="Acyl-CoA oxidase/dehydrogenase middle" evidence="7">
    <location>
        <begin position="147"/>
        <end position="244"/>
    </location>
</feature>
<dbReference type="InterPro" id="IPR052166">
    <property type="entry name" value="Diverse_Acyl-CoA_DH"/>
</dbReference>
<proteinExistence type="inferred from homology"/>
<feature type="domain" description="Acyl-CoA dehydrogenase/oxidase C-terminal" evidence="6">
    <location>
        <begin position="254"/>
        <end position="407"/>
    </location>
</feature>
<evidence type="ECO:0000313" key="9">
    <source>
        <dbReference type="EMBL" id="PVE49610.1"/>
    </source>
</evidence>
<dbReference type="GO" id="GO:0005886">
    <property type="term" value="C:plasma membrane"/>
    <property type="evidence" value="ECO:0007669"/>
    <property type="project" value="TreeGrafter"/>
</dbReference>
<comment type="cofactor">
    <cofactor evidence="1 5">
        <name>FAD</name>
        <dbReference type="ChEBI" id="CHEBI:57692"/>
    </cofactor>
</comment>
<dbReference type="Pfam" id="PF02770">
    <property type="entry name" value="Acyl-CoA_dh_M"/>
    <property type="match status" value="1"/>
</dbReference>
<evidence type="ECO:0000313" key="10">
    <source>
        <dbReference type="Proteomes" id="UP000244810"/>
    </source>
</evidence>
<dbReference type="Pfam" id="PF00441">
    <property type="entry name" value="Acyl-CoA_dh_1"/>
    <property type="match status" value="1"/>
</dbReference>
<dbReference type="PANTHER" id="PTHR42803:SF1">
    <property type="entry name" value="BROAD-SPECIFICITY LINEAR ACYL-COA DEHYDROGENASE FADE5"/>
    <property type="match status" value="1"/>
</dbReference>
<dbReference type="InterPro" id="IPR009100">
    <property type="entry name" value="AcylCoA_DH/oxidase_NM_dom_sf"/>
</dbReference>
<evidence type="ECO:0000259" key="7">
    <source>
        <dbReference type="Pfam" id="PF02770"/>
    </source>
</evidence>
<keyword evidence="3 5" id="KW-0285">Flavoprotein</keyword>
<reference evidence="9 10" key="1">
    <citation type="journal article" date="2011" name="Syst. Appl. Microbiol.">
        <title>Defluviimonas denitrificans gen. nov., sp. nov., and Pararhodobacter aggregans gen. nov., sp. nov., non-phototrophic Rhodobacteraceae from the biofilter of a marine aquaculture.</title>
        <authorList>
            <person name="Foesel B.U."/>
            <person name="Drake H.L."/>
            <person name="Schramm A."/>
        </authorList>
    </citation>
    <scope>NUCLEOTIDE SEQUENCE [LARGE SCALE GENOMIC DNA]</scope>
    <source>
        <strain evidence="9 10">D1-19</strain>
    </source>
</reference>
<comment type="similarity">
    <text evidence="2 5">Belongs to the acyl-CoA dehydrogenase family.</text>
</comment>
<protein>
    <submittedName>
        <fullName evidence="9">Acyl-CoA dehydrogenase</fullName>
    </submittedName>
</protein>
<feature type="domain" description="Acyl-CoA dehydrogenase/oxidase N-terminal" evidence="8">
    <location>
        <begin position="26"/>
        <end position="142"/>
    </location>
</feature>
<keyword evidence="4 5" id="KW-0274">FAD</keyword>
<dbReference type="Proteomes" id="UP000244810">
    <property type="component" value="Unassembled WGS sequence"/>
</dbReference>
<evidence type="ECO:0000256" key="3">
    <source>
        <dbReference type="ARBA" id="ARBA00022630"/>
    </source>
</evidence>
<evidence type="ECO:0000256" key="4">
    <source>
        <dbReference type="ARBA" id="ARBA00022827"/>
    </source>
</evidence>
<dbReference type="InterPro" id="IPR037069">
    <property type="entry name" value="AcylCoA_DH/ox_N_sf"/>
</dbReference>
<dbReference type="GO" id="GO:0050660">
    <property type="term" value="F:flavin adenine dinucleotide binding"/>
    <property type="evidence" value="ECO:0007669"/>
    <property type="project" value="InterPro"/>
</dbReference>
<organism evidence="9 10">
    <name type="scientific">Pararhodobacter aggregans</name>
    <dbReference type="NCBI Taxonomy" id="404875"/>
    <lineage>
        <taxon>Bacteria</taxon>
        <taxon>Pseudomonadati</taxon>
        <taxon>Pseudomonadota</taxon>
        <taxon>Alphaproteobacteria</taxon>
        <taxon>Rhodobacterales</taxon>
        <taxon>Paracoccaceae</taxon>
        <taxon>Pararhodobacter</taxon>
    </lineage>
</organism>
<dbReference type="OrthoDB" id="7801364at2"/>
<evidence type="ECO:0000256" key="2">
    <source>
        <dbReference type="ARBA" id="ARBA00009347"/>
    </source>
</evidence>
<keyword evidence="10" id="KW-1185">Reference proteome</keyword>
<evidence type="ECO:0000256" key="5">
    <source>
        <dbReference type="RuleBase" id="RU362125"/>
    </source>
</evidence>
<dbReference type="InterPro" id="IPR009075">
    <property type="entry name" value="AcylCo_DH/oxidase_C"/>
</dbReference>
<accession>A0A2T7UXU4</accession>
<dbReference type="AlphaFoldDB" id="A0A2T7UXU4"/>
<dbReference type="GO" id="GO:0016627">
    <property type="term" value="F:oxidoreductase activity, acting on the CH-CH group of donors"/>
    <property type="evidence" value="ECO:0007669"/>
    <property type="project" value="InterPro"/>
</dbReference>
<dbReference type="InterPro" id="IPR006091">
    <property type="entry name" value="Acyl-CoA_Oxase/DH_mid-dom"/>
</dbReference>
<dbReference type="EMBL" id="QDDR01000001">
    <property type="protein sequence ID" value="PVE49610.1"/>
    <property type="molecule type" value="Genomic_DNA"/>
</dbReference>
<dbReference type="SUPFAM" id="SSF47203">
    <property type="entry name" value="Acyl-CoA dehydrogenase C-terminal domain-like"/>
    <property type="match status" value="1"/>
</dbReference>
<dbReference type="SUPFAM" id="SSF56645">
    <property type="entry name" value="Acyl-CoA dehydrogenase NM domain-like"/>
    <property type="match status" value="1"/>
</dbReference>
<dbReference type="InterPro" id="IPR036250">
    <property type="entry name" value="AcylCo_DH-like_C"/>
</dbReference>
<gene>
    <name evidence="9" type="ORF">DDE23_02540</name>
</gene>
<dbReference type="Gene3D" id="1.10.540.10">
    <property type="entry name" value="Acyl-CoA dehydrogenase/oxidase, N-terminal domain"/>
    <property type="match status" value="1"/>
</dbReference>
<evidence type="ECO:0000259" key="6">
    <source>
        <dbReference type="Pfam" id="PF00441"/>
    </source>
</evidence>